<organism evidence="2 3">
    <name type="scientific">Microbispora amethystogenes</name>
    <dbReference type="NCBI Taxonomy" id="1427754"/>
    <lineage>
        <taxon>Bacteria</taxon>
        <taxon>Bacillati</taxon>
        <taxon>Actinomycetota</taxon>
        <taxon>Actinomycetes</taxon>
        <taxon>Streptosporangiales</taxon>
        <taxon>Streptosporangiaceae</taxon>
        <taxon>Microbispora</taxon>
    </lineage>
</organism>
<dbReference type="InterPro" id="IPR022062">
    <property type="entry name" value="DUF3618"/>
</dbReference>
<feature type="compositionally biased region" description="Basic and acidic residues" evidence="1">
    <location>
        <begin position="47"/>
        <end position="70"/>
    </location>
</feature>
<sequence>MTETDPGAARPNAGTVGVHRQDVSEPVTEPESLNAVRQARPGPEPVETARDTRTETGKRTGEHEKGHDEISEVRRDIERTRDDLGDTIEALAAKADIKGRAQERVHATMTAARARATGVAGRVREAAPPHMREAAGRAGEQVRNRPDLLAAAGAVAAAGGAVLLLRRVTRGGGRTAKTTGLGMPIFLSRPGGLGKRGGMVRRSLSAKAGLPARIRLYGKKTRMRGRPAMFRTTPGKGVFGKSMFGRGGVFGGKAMFGKGTSGKSMFGKGMLGGKGMFGKSASGKGVFGGSRTTRGARMFPAAKHNSTFTRRFAHR</sequence>
<evidence type="ECO:0000256" key="1">
    <source>
        <dbReference type="SAM" id="MobiDB-lite"/>
    </source>
</evidence>
<comment type="caution">
    <text evidence="2">The sequence shown here is derived from an EMBL/GenBank/DDBJ whole genome shotgun (WGS) entry which is preliminary data.</text>
</comment>
<reference evidence="2 3" key="1">
    <citation type="submission" date="2021-01" db="EMBL/GenBank/DDBJ databases">
        <title>Whole genome shotgun sequence of Microbispora amethystogenes NBRC 101907.</title>
        <authorList>
            <person name="Komaki H."/>
            <person name="Tamura T."/>
        </authorList>
    </citation>
    <scope>NUCLEOTIDE SEQUENCE [LARGE SCALE GENOMIC DNA]</scope>
    <source>
        <strain evidence="2 3">NBRC 101907</strain>
    </source>
</reference>
<dbReference type="Proteomes" id="UP000651728">
    <property type="component" value="Unassembled WGS sequence"/>
</dbReference>
<evidence type="ECO:0008006" key="4">
    <source>
        <dbReference type="Google" id="ProtNLM"/>
    </source>
</evidence>
<name>A0ABQ4FI33_9ACTN</name>
<proteinExistence type="predicted"/>
<dbReference type="EMBL" id="BOOB01000036">
    <property type="protein sequence ID" value="GIH34432.1"/>
    <property type="molecule type" value="Genomic_DNA"/>
</dbReference>
<feature type="region of interest" description="Disordered" evidence="1">
    <location>
        <begin position="1"/>
        <end position="70"/>
    </location>
</feature>
<dbReference type="RefSeq" id="WP_204287251.1">
    <property type="nucleotide sequence ID" value="NZ_BAABEJ010000019.1"/>
</dbReference>
<protein>
    <recommendedName>
        <fullName evidence="4">DUF3618 domain-containing protein</fullName>
    </recommendedName>
</protein>
<keyword evidence="3" id="KW-1185">Reference proteome</keyword>
<evidence type="ECO:0000313" key="2">
    <source>
        <dbReference type="EMBL" id="GIH34432.1"/>
    </source>
</evidence>
<dbReference type="Pfam" id="PF12277">
    <property type="entry name" value="DUF3618"/>
    <property type="match status" value="1"/>
</dbReference>
<evidence type="ECO:0000313" key="3">
    <source>
        <dbReference type="Proteomes" id="UP000651728"/>
    </source>
</evidence>
<gene>
    <name evidence="2" type="ORF">Mam01_45960</name>
</gene>
<accession>A0ABQ4FI33</accession>